<proteinExistence type="predicted"/>
<accession>A0A9D0YSL5</accession>
<evidence type="ECO:0000313" key="2">
    <source>
        <dbReference type="Proteomes" id="UP000886879"/>
    </source>
</evidence>
<dbReference type="Proteomes" id="UP000886879">
    <property type="component" value="Unassembled WGS sequence"/>
</dbReference>
<dbReference type="InterPro" id="IPR056298">
    <property type="entry name" value="AlkZ-rel"/>
</dbReference>
<dbReference type="Pfam" id="PF24741">
    <property type="entry name" value="AlkZ-rel"/>
    <property type="match status" value="1"/>
</dbReference>
<name>A0A9D0YSL5_9FIRM</name>
<protein>
    <submittedName>
        <fullName evidence="1">Uncharacterized protein</fullName>
    </submittedName>
</protein>
<dbReference type="AlphaFoldDB" id="A0A9D0YSL5"/>
<organism evidence="1 2">
    <name type="scientific">Candidatus Enterenecus faecium</name>
    <dbReference type="NCBI Taxonomy" id="2840780"/>
    <lineage>
        <taxon>Bacteria</taxon>
        <taxon>Bacillati</taxon>
        <taxon>Bacillota</taxon>
        <taxon>Clostridia</taxon>
        <taxon>Eubacteriales</taxon>
        <taxon>Candidatus Enterenecus</taxon>
    </lineage>
</organism>
<reference evidence="1" key="2">
    <citation type="journal article" date="2021" name="PeerJ">
        <title>Extensive microbial diversity within the chicken gut microbiome revealed by metagenomics and culture.</title>
        <authorList>
            <person name="Gilroy R."/>
            <person name="Ravi A."/>
            <person name="Getino M."/>
            <person name="Pursley I."/>
            <person name="Horton D.L."/>
            <person name="Alikhan N.F."/>
            <person name="Baker D."/>
            <person name="Gharbi K."/>
            <person name="Hall N."/>
            <person name="Watson M."/>
            <person name="Adriaenssens E.M."/>
            <person name="Foster-Nyarko E."/>
            <person name="Jarju S."/>
            <person name="Secka A."/>
            <person name="Antonio M."/>
            <person name="Oren A."/>
            <person name="Chaudhuri R.R."/>
            <person name="La Ragione R."/>
            <person name="Hildebrand F."/>
            <person name="Pallen M.J."/>
        </authorList>
    </citation>
    <scope>NUCLEOTIDE SEQUENCE</scope>
    <source>
        <strain evidence="1">ChiGjej2B2-12916</strain>
    </source>
</reference>
<gene>
    <name evidence="1" type="ORF">IAD31_05255</name>
</gene>
<dbReference type="EMBL" id="DVFO01000048">
    <property type="protein sequence ID" value="HIQ60984.1"/>
    <property type="molecule type" value="Genomic_DNA"/>
</dbReference>
<sequence length="243" mass="28969">MALENGEWIMRGLDWDNPYRIRSWQELIDWVDEVGFLPLFKNEIDGFSVEEHTSNLYWWSGDPEQDPWEWRKFIARSGRVAYGKFFGKKTGFISKAWFPHFANWRRDGYDFDSRWDEELASLRQKRMMDQFTAQEELFSFELKRLAGFGKGGEKNFEGTVTDLQMYGYLLIRDFRRRLNKKGQPYGWPVSVYTTPEALWGYEHISSAYHQEPSQSRQLIYQQVQRNFPAATEATLHAVLSWEK</sequence>
<reference evidence="1" key="1">
    <citation type="submission" date="2020-10" db="EMBL/GenBank/DDBJ databases">
        <authorList>
            <person name="Gilroy R."/>
        </authorList>
    </citation>
    <scope>NUCLEOTIDE SEQUENCE</scope>
    <source>
        <strain evidence="1">ChiGjej2B2-12916</strain>
    </source>
</reference>
<evidence type="ECO:0000313" key="1">
    <source>
        <dbReference type="EMBL" id="HIQ60984.1"/>
    </source>
</evidence>
<comment type="caution">
    <text evidence="1">The sequence shown here is derived from an EMBL/GenBank/DDBJ whole genome shotgun (WGS) entry which is preliminary data.</text>
</comment>